<gene>
    <name evidence="8" type="ORF">CSSPJE1EN1_LOCUS26492</name>
</gene>
<dbReference type="PROSITE" id="PS51383">
    <property type="entry name" value="YJEF_C_3"/>
    <property type="match status" value="1"/>
</dbReference>
<evidence type="ECO:0000256" key="6">
    <source>
        <dbReference type="HAMAP-Rule" id="MF_03157"/>
    </source>
</evidence>
<keyword evidence="9" id="KW-1185">Reference proteome</keyword>
<feature type="binding site" evidence="6">
    <location>
        <begin position="206"/>
        <end position="210"/>
    </location>
    <ligand>
        <name>ATP</name>
        <dbReference type="ChEBI" id="CHEBI:30616"/>
    </ligand>
</feature>
<dbReference type="HAMAP" id="MF_01965">
    <property type="entry name" value="NADHX_dehydratase"/>
    <property type="match status" value="1"/>
</dbReference>
<dbReference type="Pfam" id="PF01256">
    <property type="entry name" value="Carb_kinase"/>
    <property type="match status" value="1"/>
</dbReference>
<evidence type="ECO:0000313" key="9">
    <source>
        <dbReference type="Proteomes" id="UP001497444"/>
    </source>
</evidence>
<evidence type="ECO:0000256" key="1">
    <source>
        <dbReference type="ARBA" id="ARBA00022741"/>
    </source>
</evidence>
<feature type="binding site" evidence="6">
    <location>
        <begin position="225"/>
        <end position="234"/>
    </location>
    <ligand>
        <name>ATP</name>
        <dbReference type="ChEBI" id="CHEBI:30616"/>
    </ligand>
</feature>
<comment type="cofactor">
    <cofactor evidence="6">
        <name>Mg(2+)</name>
        <dbReference type="ChEBI" id="CHEBI:18420"/>
    </cofactor>
</comment>
<evidence type="ECO:0000256" key="5">
    <source>
        <dbReference type="ARBA" id="ARBA00023239"/>
    </source>
</evidence>
<dbReference type="PANTHER" id="PTHR12592">
    <property type="entry name" value="ATP-DEPENDENT (S)-NAD(P)H-HYDRATE DEHYDRATASE FAMILY MEMBER"/>
    <property type="match status" value="1"/>
</dbReference>
<dbReference type="SUPFAM" id="SSF53613">
    <property type="entry name" value="Ribokinase-like"/>
    <property type="match status" value="1"/>
</dbReference>
<dbReference type="InterPro" id="IPR000631">
    <property type="entry name" value="CARKD"/>
</dbReference>
<dbReference type="NCBIfam" id="TIGR00196">
    <property type="entry name" value="yjeF_cterm"/>
    <property type="match status" value="1"/>
</dbReference>
<keyword evidence="5 6" id="KW-0456">Lyase</keyword>
<evidence type="ECO:0000256" key="4">
    <source>
        <dbReference type="ARBA" id="ARBA00023027"/>
    </source>
</evidence>
<dbReference type="InterPro" id="IPR029056">
    <property type="entry name" value="Ribokinase-like"/>
</dbReference>
<protein>
    <recommendedName>
        <fullName evidence="6">ATP-dependent (S)-NAD(P)H-hydrate dehydratase</fullName>
        <ecNumber evidence="6">4.2.1.93</ecNumber>
    </recommendedName>
    <alternativeName>
        <fullName evidence="6">ATP-dependent NAD(P)HX dehydratase</fullName>
    </alternativeName>
</protein>
<feature type="domain" description="YjeF C-terminal" evidence="7">
    <location>
        <begin position="12"/>
        <end position="311"/>
    </location>
</feature>
<organism evidence="8 9">
    <name type="scientific">Sphagnum jensenii</name>
    <dbReference type="NCBI Taxonomy" id="128206"/>
    <lineage>
        <taxon>Eukaryota</taxon>
        <taxon>Viridiplantae</taxon>
        <taxon>Streptophyta</taxon>
        <taxon>Embryophyta</taxon>
        <taxon>Bryophyta</taxon>
        <taxon>Sphagnophytina</taxon>
        <taxon>Sphagnopsida</taxon>
        <taxon>Sphagnales</taxon>
        <taxon>Sphagnaceae</taxon>
        <taxon>Sphagnum</taxon>
    </lineage>
</organism>
<keyword evidence="3" id="KW-0521">NADP</keyword>
<dbReference type="Proteomes" id="UP001497444">
    <property type="component" value="Unassembled WGS sequence"/>
</dbReference>
<comment type="catalytic activity">
    <reaction evidence="6">
        <text>(6S)-NADPHX + ATP = ADP + phosphate + NADPH + H(+)</text>
        <dbReference type="Rhea" id="RHEA:32231"/>
        <dbReference type="ChEBI" id="CHEBI:15378"/>
        <dbReference type="ChEBI" id="CHEBI:30616"/>
        <dbReference type="ChEBI" id="CHEBI:43474"/>
        <dbReference type="ChEBI" id="CHEBI:57783"/>
        <dbReference type="ChEBI" id="CHEBI:64076"/>
        <dbReference type="ChEBI" id="CHEBI:456216"/>
        <dbReference type="EC" id="4.2.1.93"/>
    </reaction>
</comment>
<sequence length="315" mass="33934">MSRSGEELFSANQQIVCSVIPSLSHTSHKGQSGRIGVVGGSVEYTGAPYFAAITALKVGADLSYVFCSRESAPIIKSYSPELIVYPYLDSMNAIEEITSLLPKLHSVVIGPGLGRNDRILATVGQIIDKVKELDLPMVLDADALYFVSKCPEIVRGYTKAILTPNAAEFDRLYAAVYRSEPDKSEDPNAALLQLSQTLGNITIVRKGYEDIISDGHSVVNCNETGSPRRCGGQGDLLSGSMGTFAHWSQNAFATKTPSADLSLQTYGPNIVAALGACMLTRRCARLAFQKYARSTTTSDMIAEIKNAFSSLYPVD</sequence>
<dbReference type="CDD" id="cd01171">
    <property type="entry name" value="YXKO-related"/>
    <property type="match status" value="1"/>
</dbReference>
<keyword evidence="2 6" id="KW-0067">ATP-binding</keyword>
<proteinExistence type="inferred from homology"/>
<feature type="binding site" evidence="6">
    <location>
        <position position="235"/>
    </location>
    <ligand>
        <name>(6S)-NADPHX</name>
        <dbReference type="ChEBI" id="CHEBI:64076"/>
    </ligand>
</feature>
<reference evidence="8" key="1">
    <citation type="submission" date="2024-02" db="EMBL/GenBank/DDBJ databases">
        <authorList>
            <consortium name="ELIXIR-Norway"/>
            <consortium name="Elixir Norway"/>
        </authorList>
    </citation>
    <scope>NUCLEOTIDE SEQUENCE</scope>
</reference>
<comment type="function">
    <text evidence="6">Catalyzes the dehydration of the S-form of NAD(P)HX at the expense of ATP, which is converted to ADP. Together with NAD(P)HX epimerase, which catalyzes the epimerization of the S- and R-forms, the enzyme allows the repair of both epimers of NAD(P)HX, a damaged form of NAD(P)H that is a result of enzymatic or heat-dependent hydration.</text>
</comment>
<comment type="similarity">
    <text evidence="6">Belongs to the NnrD/CARKD family.</text>
</comment>
<evidence type="ECO:0000259" key="7">
    <source>
        <dbReference type="PROSITE" id="PS51383"/>
    </source>
</evidence>
<evidence type="ECO:0000256" key="2">
    <source>
        <dbReference type="ARBA" id="ARBA00022840"/>
    </source>
</evidence>
<evidence type="ECO:0000313" key="8">
    <source>
        <dbReference type="EMBL" id="CAK9251114.1"/>
    </source>
</evidence>
<keyword evidence="4 6" id="KW-0520">NAD</keyword>
<comment type="caution">
    <text evidence="8">The sequence shown here is derived from an EMBL/GenBank/DDBJ whole genome shotgun (WGS) entry which is preliminary data.</text>
</comment>
<dbReference type="PROSITE" id="PS01049">
    <property type="entry name" value="YJEF_C_1"/>
    <property type="match status" value="1"/>
</dbReference>
<feature type="binding site" evidence="6">
    <location>
        <position position="112"/>
    </location>
    <ligand>
        <name>(6S)-NADPHX</name>
        <dbReference type="ChEBI" id="CHEBI:64076"/>
    </ligand>
</feature>
<dbReference type="PANTHER" id="PTHR12592:SF0">
    <property type="entry name" value="ATP-DEPENDENT (S)-NAD(P)H-HYDRATE DEHYDRATASE"/>
    <property type="match status" value="1"/>
</dbReference>
<feature type="binding site" evidence="6">
    <location>
        <begin position="165"/>
        <end position="171"/>
    </location>
    <ligand>
        <name>(6S)-NADPHX</name>
        <dbReference type="ChEBI" id="CHEBI:64076"/>
    </ligand>
</feature>
<keyword evidence="6" id="KW-0597">Phosphoprotein</keyword>
<accession>A0ABP0V9R0</accession>
<name>A0ABP0V9R0_9BRYO</name>
<evidence type="ECO:0000256" key="3">
    <source>
        <dbReference type="ARBA" id="ARBA00022857"/>
    </source>
</evidence>
<dbReference type="EC" id="4.2.1.93" evidence="6"/>
<keyword evidence="1 6" id="KW-0547">Nucleotide-binding</keyword>
<dbReference type="EMBL" id="CAXAQS010000320">
    <property type="protein sequence ID" value="CAK9251114.1"/>
    <property type="molecule type" value="Genomic_DNA"/>
</dbReference>
<comment type="catalytic activity">
    <reaction evidence="6">
        <text>(6S)-NADHX + ATP = ADP + phosphate + NADH + H(+)</text>
        <dbReference type="Rhea" id="RHEA:19017"/>
        <dbReference type="ChEBI" id="CHEBI:15378"/>
        <dbReference type="ChEBI" id="CHEBI:30616"/>
        <dbReference type="ChEBI" id="CHEBI:43474"/>
        <dbReference type="ChEBI" id="CHEBI:57945"/>
        <dbReference type="ChEBI" id="CHEBI:64074"/>
        <dbReference type="ChEBI" id="CHEBI:456216"/>
        <dbReference type="EC" id="4.2.1.93"/>
    </reaction>
</comment>
<dbReference type="InterPro" id="IPR017953">
    <property type="entry name" value="Carbohydrate_kinase_pred_CS"/>
</dbReference>
<dbReference type="Gene3D" id="3.40.1190.20">
    <property type="match status" value="1"/>
</dbReference>